<dbReference type="PANTHER" id="PTHR43690">
    <property type="entry name" value="NARDILYSIN"/>
    <property type="match status" value="1"/>
</dbReference>
<keyword evidence="4" id="KW-1185">Reference proteome</keyword>
<accession>T1GWQ8</accession>
<sequence length="172" mass="19979">NESLYDADLAGYKVNIANSATGIILTVSSYSHKQDVFLKQVLDELFCFNIDKKRFEILKEDATRALKNFESEQPYSHAVYYLSLVLTEPAWSKRELLDAMKLLTFERVQQFAKEFLSRLHNECFVYGNVNKEKTMEICQVVKDKLEATESVQLPLLARQLLHKREYKLCDGD</sequence>
<dbReference type="InterPro" id="IPR011249">
    <property type="entry name" value="Metalloenz_LuxS/M16"/>
</dbReference>
<reference evidence="4" key="1">
    <citation type="submission" date="2013-02" db="EMBL/GenBank/DDBJ databases">
        <authorList>
            <person name="Hughes D."/>
        </authorList>
    </citation>
    <scope>NUCLEOTIDE SEQUENCE</scope>
    <source>
        <strain>Durham</strain>
        <strain evidence="4">NC isolate 2 -- Noor lab</strain>
    </source>
</reference>
<reference evidence="3" key="2">
    <citation type="submission" date="2015-06" db="UniProtKB">
        <authorList>
            <consortium name="EnsemblMetazoa"/>
        </authorList>
    </citation>
    <scope>IDENTIFICATION</scope>
</reference>
<dbReference type="GO" id="GO:0046872">
    <property type="term" value="F:metal ion binding"/>
    <property type="evidence" value="ECO:0007669"/>
    <property type="project" value="UniProtKB-KW"/>
</dbReference>
<dbReference type="STRING" id="36166.T1GWQ8"/>
<feature type="domain" description="Peptidase M16 middle/third" evidence="2">
    <location>
        <begin position="1"/>
        <end position="99"/>
    </location>
</feature>
<dbReference type="GO" id="GO:0005829">
    <property type="term" value="C:cytosol"/>
    <property type="evidence" value="ECO:0007669"/>
    <property type="project" value="TreeGrafter"/>
</dbReference>
<dbReference type="AlphaFoldDB" id="T1GWQ8"/>
<dbReference type="Pfam" id="PF16187">
    <property type="entry name" value="Peptidase_M16_M"/>
    <property type="match status" value="1"/>
</dbReference>
<dbReference type="GO" id="GO:0043171">
    <property type="term" value="P:peptide catabolic process"/>
    <property type="evidence" value="ECO:0007669"/>
    <property type="project" value="TreeGrafter"/>
</dbReference>
<dbReference type="GO" id="GO:0051603">
    <property type="term" value="P:proteolysis involved in protein catabolic process"/>
    <property type="evidence" value="ECO:0007669"/>
    <property type="project" value="TreeGrafter"/>
</dbReference>
<dbReference type="HOGENOM" id="CLU_1559148_0_0_1"/>
<protein>
    <recommendedName>
        <fullName evidence="2">Peptidase M16 middle/third domain-containing protein</fullName>
    </recommendedName>
</protein>
<evidence type="ECO:0000259" key="2">
    <source>
        <dbReference type="Pfam" id="PF16187"/>
    </source>
</evidence>
<dbReference type="SUPFAM" id="SSF63411">
    <property type="entry name" value="LuxS/MPP-like metallohydrolase"/>
    <property type="match status" value="1"/>
</dbReference>
<evidence type="ECO:0000256" key="1">
    <source>
        <dbReference type="ARBA" id="ARBA00022723"/>
    </source>
</evidence>
<evidence type="ECO:0000313" key="4">
    <source>
        <dbReference type="Proteomes" id="UP000015102"/>
    </source>
</evidence>
<dbReference type="GO" id="GO:0005739">
    <property type="term" value="C:mitochondrion"/>
    <property type="evidence" value="ECO:0007669"/>
    <property type="project" value="TreeGrafter"/>
</dbReference>
<dbReference type="EMBL" id="CAQQ02062758">
    <property type="status" value="NOT_ANNOTATED_CDS"/>
    <property type="molecule type" value="Genomic_DNA"/>
</dbReference>
<proteinExistence type="predicted"/>
<dbReference type="EnsemblMetazoa" id="MESCA008237-RA">
    <property type="protein sequence ID" value="MESCA008237-PA"/>
    <property type="gene ID" value="MESCA008237"/>
</dbReference>
<keyword evidence="1" id="KW-0479">Metal-binding</keyword>
<organism evidence="3 4">
    <name type="scientific">Megaselia scalaris</name>
    <name type="common">Humpbacked fly</name>
    <name type="synonym">Phora scalaris</name>
    <dbReference type="NCBI Taxonomy" id="36166"/>
    <lineage>
        <taxon>Eukaryota</taxon>
        <taxon>Metazoa</taxon>
        <taxon>Ecdysozoa</taxon>
        <taxon>Arthropoda</taxon>
        <taxon>Hexapoda</taxon>
        <taxon>Insecta</taxon>
        <taxon>Pterygota</taxon>
        <taxon>Neoptera</taxon>
        <taxon>Endopterygota</taxon>
        <taxon>Diptera</taxon>
        <taxon>Brachycera</taxon>
        <taxon>Muscomorpha</taxon>
        <taxon>Platypezoidea</taxon>
        <taxon>Phoridae</taxon>
        <taxon>Megaseliini</taxon>
        <taxon>Megaselia</taxon>
    </lineage>
</organism>
<dbReference type="InterPro" id="IPR050626">
    <property type="entry name" value="Peptidase_M16"/>
</dbReference>
<dbReference type="Gene3D" id="3.30.830.10">
    <property type="entry name" value="Metalloenzyme, LuxS/M16 peptidase-like"/>
    <property type="match status" value="1"/>
</dbReference>
<evidence type="ECO:0000313" key="3">
    <source>
        <dbReference type="EnsemblMetazoa" id="MESCA008237-PA"/>
    </source>
</evidence>
<dbReference type="GO" id="GO:0004222">
    <property type="term" value="F:metalloendopeptidase activity"/>
    <property type="evidence" value="ECO:0007669"/>
    <property type="project" value="TreeGrafter"/>
</dbReference>
<dbReference type="InterPro" id="IPR032632">
    <property type="entry name" value="Peptidase_M16_M"/>
</dbReference>
<name>T1GWQ8_MEGSC</name>
<dbReference type="Proteomes" id="UP000015102">
    <property type="component" value="Unassembled WGS sequence"/>
</dbReference>
<dbReference type="PANTHER" id="PTHR43690:SF18">
    <property type="entry name" value="INSULIN-DEGRADING ENZYME-RELATED"/>
    <property type="match status" value="1"/>
</dbReference>